<evidence type="ECO:0000313" key="3">
    <source>
        <dbReference type="Proteomes" id="UP001295740"/>
    </source>
</evidence>
<feature type="compositionally biased region" description="Polar residues" evidence="1">
    <location>
        <begin position="389"/>
        <end position="399"/>
    </location>
</feature>
<accession>A0AAI8VF72</accession>
<name>A0AAI8VF72_9PEZI</name>
<feature type="compositionally biased region" description="Polar residues" evidence="1">
    <location>
        <begin position="79"/>
        <end position="89"/>
    </location>
</feature>
<feature type="region of interest" description="Disordered" evidence="1">
    <location>
        <begin position="1"/>
        <end position="165"/>
    </location>
</feature>
<keyword evidence="3" id="KW-1185">Reference proteome</keyword>
<protein>
    <submittedName>
        <fullName evidence="2">Uu.00g106870.m01.CDS01</fullName>
    </submittedName>
</protein>
<dbReference type="EMBL" id="CAUWAG010000004">
    <property type="protein sequence ID" value="CAJ2503293.1"/>
    <property type="molecule type" value="Genomic_DNA"/>
</dbReference>
<gene>
    <name evidence="2" type="ORF">KHLLAP_LOCUS3761</name>
</gene>
<feature type="compositionally biased region" description="Basic and acidic residues" evidence="1">
    <location>
        <begin position="323"/>
        <end position="336"/>
    </location>
</feature>
<feature type="compositionally biased region" description="Polar residues" evidence="1">
    <location>
        <begin position="109"/>
        <end position="133"/>
    </location>
</feature>
<evidence type="ECO:0000313" key="2">
    <source>
        <dbReference type="EMBL" id="CAJ2503293.1"/>
    </source>
</evidence>
<feature type="compositionally biased region" description="Polar residues" evidence="1">
    <location>
        <begin position="1"/>
        <end position="12"/>
    </location>
</feature>
<reference evidence="2" key="1">
    <citation type="submission" date="2023-10" db="EMBL/GenBank/DDBJ databases">
        <authorList>
            <person name="Hackl T."/>
        </authorList>
    </citation>
    <scope>NUCLEOTIDE SEQUENCE</scope>
</reference>
<feature type="region of interest" description="Disordered" evidence="1">
    <location>
        <begin position="316"/>
        <end position="406"/>
    </location>
</feature>
<dbReference type="AlphaFoldDB" id="A0AAI8VF72"/>
<feature type="compositionally biased region" description="Basic and acidic residues" evidence="1">
    <location>
        <begin position="25"/>
        <end position="38"/>
    </location>
</feature>
<sequence length="406" mass="43311">MDSNFLRQTVDNLGSDFIRTPSDTKTARSKSDNPRADHIGATNPGEWLDDYRREPSEENASQGPGRATGHLLSDPGAASRTNPFRTNPSNDEKSSTGGLRGGEYDQGRDQPSITGGQQNPAGSGQSQSTAHGSNGQGPGDNTKAHGSNSQGLGGITKAFGSSQERGDLRATAEDALGNFYKKAEAVEKEAMRRGSQAAEEFSGLSGTTKLALAVPMGLGTLLWGLPKLYHSLGSAMHGAMHGFDINKMQQQRDAALAHQEQLERTEQALYDVSTSTAMVLGAAIALYGIYRGLKQYLGPIARSDFVNHPAEKLERLSGQGQGKLERLSRQGQEKLKHLSGQGQEKLERLSGQGQGECHSGWGQGNAHDDGSGKAAQRGEGGWNFPDDGVSSQDKLQANKKTQEIRL</sequence>
<proteinExistence type="predicted"/>
<evidence type="ECO:0000256" key="1">
    <source>
        <dbReference type="SAM" id="MobiDB-lite"/>
    </source>
</evidence>
<comment type="caution">
    <text evidence="2">The sequence shown here is derived from an EMBL/GenBank/DDBJ whole genome shotgun (WGS) entry which is preliminary data.</text>
</comment>
<organism evidence="2 3">
    <name type="scientific">Anthostomella pinea</name>
    <dbReference type="NCBI Taxonomy" id="933095"/>
    <lineage>
        <taxon>Eukaryota</taxon>
        <taxon>Fungi</taxon>
        <taxon>Dikarya</taxon>
        <taxon>Ascomycota</taxon>
        <taxon>Pezizomycotina</taxon>
        <taxon>Sordariomycetes</taxon>
        <taxon>Xylariomycetidae</taxon>
        <taxon>Xylariales</taxon>
        <taxon>Xylariaceae</taxon>
        <taxon>Anthostomella</taxon>
    </lineage>
</organism>
<dbReference type="Proteomes" id="UP001295740">
    <property type="component" value="Unassembled WGS sequence"/>
</dbReference>